<feature type="domain" description="PX" evidence="14">
    <location>
        <begin position="1"/>
        <end position="108"/>
    </location>
</feature>
<dbReference type="Pfam" id="PF18116">
    <property type="entry name" value="SNX17_FERM_C"/>
    <property type="match status" value="2"/>
</dbReference>
<dbReference type="FunFam" id="1.20.80.60:FF:000001">
    <property type="entry name" value="Sorting nexin-17 isoform1"/>
    <property type="match status" value="1"/>
</dbReference>
<feature type="region of interest" description="Disordered" evidence="13">
    <location>
        <begin position="327"/>
        <end position="384"/>
    </location>
</feature>
<dbReference type="InterPro" id="IPR048767">
    <property type="entry name" value="SNX17-31_FERM_F2"/>
</dbReference>
<feature type="compositionally biased region" description="Polar residues" evidence="13">
    <location>
        <begin position="373"/>
        <end position="384"/>
    </location>
</feature>
<keyword evidence="5" id="KW-0813">Transport</keyword>
<dbReference type="GO" id="GO:0006886">
    <property type="term" value="P:intracellular protein transport"/>
    <property type="evidence" value="ECO:0007669"/>
    <property type="project" value="TreeGrafter"/>
</dbReference>
<feature type="domain" description="Ras-associating" evidence="15">
    <location>
        <begin position="116"/>
        <end position="205"/>
    </location>
</feature>
<evidence type="ECO:0000259" key="15">
    <source>
        <dbReference type="PROSITE" id="PS50200"/>
    </source>
</evidence>
<keyword evidence="17" id="KW-1185">Reference proteome</keyword>
<dbReference type="InterPro" id="IPR040842">
    <property type="entry name" value="SNX17/31_FERM"/>
</dbReference>
<dbReference type="InterPro" id="IPR037836">
    <property type="entry name" value="SNX17_FERM-like_dom"/>
</dbReference>
<evidence type="ECO:0000256" key="2">
    <source>
        <dbReference type="ARBA" id="ARBA00004412"/>
    </source>
</evidence>
<dbReference type="Pfam" id="PF21271">
    <property type="entry name" value="SNX17-31_F2_FERM"/>
    <property type="match status" value="1"/>
</dbReference>
<gene>
    <name evidence="16" type="ORF">Pmani_018269</name>
</gene>
<dbReference type="SMART" id="SM00312">
    <property type="entry name" value="PX"/>
    <property type="match status" value="1"/>
</dbReference>
<feature type="compositionally biased region" description="Low complexity" evidence="13">
    <location>
        <begin position="335"/>
        <end position="372"/>
    </location>
</feature>
<dbReference type="InterPro" id="IPR001683">
    <property type="entry name" value="PX_dom"/>
</dbReference>
<dbReference type="Pfam" id="PF21273">
    <property type="entry name" value="SNX17-27-31_F1_FERM"/>
    <property type="match status" value="1"/>
</dbReference>
<organism evidence="16 17">
    <name type="scientific">Petrolisthes manimaculis</name>
    <dbReference type="NCBI Taxonomy" id="1843537"/>
    <lineage>
        <taxon>Eukaryota</taxon>
        <taxon>Metazoa</taxon>
        <taxon>Ecdysozoa</taxon>
        <taxon>Arthropoda</taxon>
        <taxon>Crustacea</taxon>
        <taxon>Multicrustacea</taxon>
        <taxon>Malacostraca</taxon>
        <taxon>Eumalacostraca</taxon>
        <taxon>Eucarida</taxon>
        <taxon>Decapoda</taxon>
        <taxon>Pleocyemata</taxon>
        <taxon>Anomura</taxon>
        <taxon>Galatheoidea</taxon>
        <taxon>Porcellanidae</taxon>
        <taxon>Petrolisthes</taxon>
    </lineage>
</organism>
<evidence type="ECO:0000256" key="6">
    <source>
        <dbReference type="ARBA" id="ARBA00022490"/>
    </source>
</evidence>
<dbReference type="SUPFAM" id="SSF64268">
    <property type="entry name" value="PX domain"/>
    <property type="match status" value="1"/>
</dbReference>
<dbReference type="Gene3D" id="1.20.80.60">
    <property type="match status" value="1"/>
</dbReference>
<evidence type="ECO:0000256" key="13">
    <source>
        <dbReference type="SAM" id="MobiDB-lite"/>
    </source>
</evidence>
<dbReference type="GO" id="GO:0032456">
    <property type="term" value="P:endocytic recycling"/>
    <property type="evidence" value="ECO:0007669"/>
    <property type="project" value="TreeGrafter"/>
</dbReference>
<evidence type="ECO:0000256" key="1">
    <source>
        <dbReference type="ARBA" id="ARBA00004180"/>
    </source>
</evidence>
<dbReference type="GO" id="GO:0030659">
    <property type="term" value="C:cytoplasmic vesicle membrane"/>
    <property type="evidence" value="ECO:0007669"/>
    <property type="project" value="UniProtKB-SubCell"/>
</dbReference>
<keyword evidence="10" id="KW-0472">Membrane</keyword>
<evidence type="ECO:0000256" key="11">
    <source>
        <dbReference type="ARBA" id="ARBA00023329"/>
    </source>
</evidence>
<dbReference type="GO" id="GO:0005769">
    <property type="term" value="C:early endosome"/>
    <property type="evidence" value="ECO:0007669"/>
    <property type="project" value="UniProtKB-SubCell"/>
</dbReference>
<dbReference type="InterPro" id="IPR019748">
    <property type="entry name" value="FERM_central"/>
</dbReference>
<keyword evidence="11" id="KW-0968">Cytoplasmic vesicle</keyword>
<keyword evidence="7" id="KW-0967">Endosome</keyword>
<evidence type="ECO:0000313" key="16">
    <source>
        <dbReference type="EMBL" id="KAK4310156.1"/>
    </source>
</evidence>
<dbReference type="InterPro" id="IPR035963">
    <property type="entry name" value="FERM_2"/>
</dbReference>
<evidence type="ECO:0000256" key="7">
    <source>
        <dbReference type="ARBA" id="ARBA00022753"/>
    </source>
</evidence>
<keyword evidence="8" id="KW-0653">Protein transport</keyword>
<keyword evidence="9" id="KW-0446">Lipid-binding</keyword>
<dbReference type="CDD" id="cd14473">
    <property type="entry name" value="FERM_B-lobe"/>
    <property type="match status" value="1"/>
</dbReference>
<evidence type="ECO:0000313" key="17">
    <source>
        <dbReference type="Proteomes" id="UP001292094"/>
    </source>
</evidence>
<evidence type="ECO:0000256" key="12">
    <source>
        <dbReference type="ARBA" id="ARBA00045612"/>
    </source>
</evidence>
<dbReference type="InterPro" id="IPR036871">
    <property type="entry name" value="PX_dom_sf"/>
</dbReference>
<feature type="compositionally biased region" description="Low complexity" evidence="13">
    <location>
        <begin position="505"/>
        <end position="519"/>
    </location>
</feature>
<dbReference type="PROSITE" id="PS50200">
    <property type="entry name" value="RA"/>
    <property type="match status" value="1"/>
</dbReference>
<protein>
    <recommendedName>
        <fullName evidence="4">Sorting nexin-17</fullName>
    </recommendedName>
</protein>
<evidence type="ECO:0000256" key="5">
    <source>
        <dbReference type="ARBA" id="ARBA00022448"/>
    </source>
</evidence>
<dbReference type="Gene3D" id="2.30.29.30">
    <property type="entry name" value="Pleckstrin-homology domain (PH domain)/Phosphotyrosine-binding domain (PTB)"/>
    <property type="match status" value="2"/>
</dbReference>
<dbReference type="InterPro" id="IPR028666">
    <property type="entry name" value="SNX17_FERM_N"/>
</dbReference>
<comment type="caution">
    <text evidence="16">The sequence shown here is derived from an EMBL/GenBank/DDBJ whole genome shotgun (WGS) entry which is preliminary data.</text>
</comment>
<evidence type="ECO:0000256" key="4">
    <source>
        <dbReference type="ARBA" id="ARBA00015282"/>
    </source>
</evidence>
<dbReference type="CDD" id="cd13337">
    <property type="entry name" value="FERM-like_C_SNX17"/>
    <property type="match status" value="1"/>
</dbReference>
<dbReference type="AlphaFoldDB" id="A0AAE1PKL1"/>
<sequence length="539" mass="61461">MHFSIPDTQECKEDNGSTYVAYNIHINGVFHCTVRYRQLHSLHEQLKKDLGGSSLPPFPPKKLLALSPVQTEERRISLEKYILQLSQDPRVLNSDVFNGFLVSAQNETQRVGGWQDEVPIDVYLISGQKVTLSIPATLQTDDLLEKVCSHIHLPNELVYYFALFLVKKEENDLIVVKRLQDFESPYISQRFVKGKQRIMLRKNYWDMSIDQAVMRDRVGLNLLYAQTVHDVERGWILTNHEIQRQLAALQAKGAKKEYLDVARTMKYYGYLKFQRCTCDFPTPGTPVLISAGNRELNFRIECEDGSVKEGNFKVTRMRCWRITVQEPVEDSGKPSSSNNRNNRDSSNSNSSMQEGNRSTNNSNSSGENQEISRTTNISRRGTYSNNQEINRHNINLELSFEYLMSRDDMRWITITSPQAVLMSMCLQGMVHELLSHKRGYKVRTPSERVRKGSLSYMRRDGSSTRVTLNHTGESLSMDGGSSSQSPIGELSLRRLSERLNDLHLLSSSDRPSSTTSHNSMANQATVENDAFEILGDDTL</sequence>
<feature type="region of interest" description="Disordered" evidence="13">
    <location>
        <begin position="505"/>
        <end position="539"/>
    </location>
</feature>
<dbReference type="PANTHER" id="PTHR12431:SF14">
    <property type="entry name" value="LD15323P"/>
    <property type="match status" value="1"/>
</dbReference>
<comment type="similarity">
    <text evidence="3">Belongs to the sorting nexin family.</text>
</comment>
<evidence type="ECO:0000256" key="8">
    <source>
        <dbReference type="ARBA" id="ARBA00022927"/>
    </source>
</evidence>
<evidence type="ECO:0000256" key="9">
    <source>
        <dbReference type="ARBA" id="ARBA00023121"/>
    </source>
</evidence>
<accession>A0AAE1PKL1</accession>
<evidence type="ECO:0000256" key="3">
    <source>
        <dbReference type="ARBA" id="ARBA00010883"/>
    </source>
</evidence>
<proteinExistence type="inferred from homology"/>
<reference evidence="16" key="1">
    <citation type="submission" date="2023-11" db="EMBL/GenBank/DDBJ databases">
        <title>Genome assemblies of two species of porcelain crab, Petrolisthes cinctipes and Petrolisthes manimaculis (Anomura: Porcellanidae).</title>
        <authorList>
            <person name="Angst P."/>
        </authorList>
    </citation>
    <scope>NUCLEOTIDE SEQUENCE</scope>
    <source>
        <strain evidence="16">PB745_02</strain>
        <tissue evidence="16">Gill</tissue>
    </source>
</reference>
<evidence type="ECO:0000259" key="14">
    <source>
        <dbReference type="PROSITE" id="PS50195"/>
    </source>
</evidence>
<dbReference type="Proteomes" id="UP001292094">
    <property type="component" value="Unassembled WGS sequence"/>
</dbReference>
<comment type="subcellular location">
    <subcellularLocation>
        <location evidence="1">Cytoplasmic vesicle membrane</location>
        <topology evidence="1">Peripheral membrane protein</topology>
        <orientation evidence="1">Cytoplasmic side</orientation>
    </subcellularLocation>
    <subcellularLocation>
        <location evidence="2">Early endosome</location>
    </subcellularLocation>
</comment>
<dbReference type="Gene3D" id="3.30.1520.10">
    <property type="entry name" value="Phox-like domain"/>
    <property type="match status" value="1"/>
</dbReference>
<dbReference type="InterPro" id="IPR000159">
    <property type="entry name" value="RA_dom"/>
</dbReference>
<dbReference type="FunFam" id="3.30.1520.10:FF:000008">
    <property type="entry name" value="Sorting nexin-17 isoform1"/>
    <property type="match status" value="1"/>
</dbReference>
<dbReference type="InterPro" id="IPR011993">
    <property type="entry name" value="PH-like_dom_sf"/>
</dbReference>
<dbReference type="Gene3D" id="3.10.20.90">
    <property type="entry name" value="Phosphatidylinositol 3-kinase Catalytic Subunit, Chain A, domain 1"/>
    <property type="match status" value="1"/>
</dbReference>
<dbReference type="EMBL" id="JAWZYT010001668">
    <property type="protein sequence ID" value="KAK4310156.1"/>
    <property type="molecule type" value="Genomic_DNA"/>
</dbReference>
<keyword evidence="6" id="KW-0963">Cytoplasm</keyword>
<dbReference type="Pfam" id="PF00787">
    <property type="entry name" value="PX"/>
    <property type="match status" value="1"/>
</dbReference>
<name>A0AAE1PKL1_9EUCA</name>
<dbReference type="SUPFAM" id="SSF47031">
    <property type="entry name" value="Second domain of FERM"/>
    <property type="match status" value="1"/>
</dbReference>
<dbReference type="PROSITE" id="PS50195">
    <property type="entry name" value="PX"/>
    <property type="match status" value="1"/>
</dbReference>
<dbReference type="GO" id="GO:0007165">
    <property type="term" value="P:signal transduction"/>
    <property type="evidence" value="ECO:0007669"/>
    <property type="project" value="InterPro"/>
</dbReference>
<comment type="function">
    <text evidence="12">Critical regulator of endosomal recycling of numerous surface proteins, including integrins, signaling receptor and channels. Binds to NPxY sequences in the cytoplasmic tails of target cargos. Associates with retriever and CCC complexes to prevent lysosomal degradation and promote cell surface recycling of numerous cargos such as integrins ITGB1, ITGB5 and their associated alpha subunits. Also required for maintenance of normal cell surface levels of APP and LRP1. Interacts with membranes containing phosphatidylinositol 3-phosphate (PtdIns(3P)).</text>
</comment>
<dbReference type="PANTHER" id="PTHR12431">
    <property type="entry name" value="SORTING NEXIN 17 AND 27"/>
    <property type="match status" value="1"/>
</dbReference>
<dbReference type="CDD" id="cd16121">
    <property type="entry name" value="FERM_F1_SNX17"/>
    <property type="match status" value="1"/>
</dbReference>
<dbReference type="CDD" id="cd06885">
    <property type="entry name" value="PX_SNX17_31"/>
    <property type="match status" value="1"/>
</dbReference>
<dbReference type="GO" id="GO:0035091">
    <property type="term" value="F:phosphatidylinositol binding"/>
    <property type="evidence" value="ECO:0007669"/>
    <property type="project" value="InterPro"/>
</dbReference>
<dbReference type="InterPro" id="IPR048763">
    <property type="entry name" value="SNX17-31_FERM_F1"/>
</dbReference>
<evidence type="ECO:0000256" key="10">
    <source>
        <dbReference type="ARBA" id="ARBA00023136"/>
    </source>
</evidence>